<evidence type="ECO:0000256" key="1">
    <source>
        <dbReference type="SAM" id="MobiDB-lite"/>
    </source>
</evidence>
<dbReference type="EMBL" id="GDID01006568">
    <property type="protein sequence ID" value="JAP90038.1"/>
    <property type="molecule type" value="Transcribed_RNA"/>
</dbReference>
<accession>A0A146K0N9</accession>
<feature type="region of interest" description="Disordered" evidence="1">
    <location>
        <begin position="292"/>
        <end position="340"/>
    </location>
</feature>
<feature type="non-terminal residue" evidence="2">
    <location>
        <position position="1"/>
    </location>
</feature>
<evidence type="ECO:0000313" key="2">
    <source>
        <dbReference type="EMBL" id="JAP90038.1"/>
    </source>
</evidence>
<protein>
    <submittedName>
        <fullName evidence="2">Uncharacterized protein</fullName>
    </submittedName>
</protein>
<name>A0A146K0N9_9EUKA</name>
<sequence>GELEDEENNLIEEFGLIAGFKNVYVGRQSLNVSNKKQEKIINIQNCLLNQVDYNIDHVDEQFPDTIFRPTQINAQNFARIDEIMKLPYFNHEYLQLMPAELENQFFFRFTRFSFPNFNPVWKIMPITLLSIINCSQKKEKKENTFVICNHDNAGPQFKKAKDIGKVRGLVLCSPHNSMNVLLLHDFFQNPFSLIPVMNFLFEHEDINVFVPYMADVTAIVKGQNTDDMVKNMTDIMIEYVRGAVGVNKNYQIVAQGTSALLALHLQDNDLNCLKAIIMNPLIRLRASKKPQMQQKVIDRQKQQQTNLQEKSDDSISNQSQSLKEGKDQEESGSLRSNSEEIGIPKKAPNFYQLSYKKRQLSCQQLDLPKPTQQTEVTNSQIKIPKSQILMNKKFQYSDQLTVTCNEIVAPTFNEVLNNPTEGSVYYMVNDCLKAIYQDLDVLQTILNILNIKKLKDLNMKTTLSYYIDLFENHSFETTRRTNFYSSLLSLHIFDPLEAFIGYNVFKDTFDNFFFEMLQEMDYYVQPQTYDFDGSQNVMFLIGSNACMMQKQSIYDVMLMSEQFITVEARTVMAAGQEMFFTCAVLINKILKANG</sequence>
<proteinExistence type="predicted"/>
<organism evidence="2">
    <name type="scientific">Trepomonas sp. PC1</name>
    <dbReference type="NCBI Taxonomy" id="1076344"/>
    <lineage>
        <taxon>Eukaryota</taxon>
        <taxon>Metamonada</taxon>
        <taxon>Diplomonadida</taxon>
        <taxon>Hexamitidae</taxon>
        <taxon>Hexamitinae</taxon>
        <taxon>Trepomonas</taxon>
    </lineage>
</organism>
<gene>
    <name evidence="2" type="ORF">TPC1_30467</name>
</gene>
<dbReference type="AlphaFoldDB" id="A0A146K0N9"/>
<reference evidence="2" key="1">
    <citation type="submission" date="2015-07" db="EMBL/GenBank/DDBJ databases">
        <title>Adaptation to a free-living lifestyle via gene acquisitions in the diplomonad Trepomonas sp. PC1.</title>
        <authorList>
            <person name="Xu F."/>
            <person name="Jerlstrom-Hultqvist J."/>
            <person name="Kolisko M."/>
            <person name="Simpson A.G.B."/>
            <person name="Roger A.J."/>
            <person name="Svard S.G."/>
            <person name="Andersson J.O."/>
        </authorList>
    </citation>
    <scope>NUCLEOTIDE SEQUENCE</scope>
    <source>
        <strain evidence="2">PC1</strain>
    </source>
</reference>